<dbReference type="InterPro" id="IPR031578">
    <property type="entry name" value="TipE"/>
</dbReference>
<feature type="transmembrane region" description="Helical" evidence="2">
    <location>
        <begin position="15"/>
        <end position="42"/>
    </location>
</feature>
<gene>
    <name evidence="3" type="ORF">TCAL_12607</name>
</gene>
<dbReference type="GO" id="GO:0002028">
    <property type="term" value="P:regulation of sodium ion transport"/>
    <property type="evidence" value="ECO:0007669"/>
    <property type="project" value="TreeGrafter"/>
</dbReference>
<dbReference type="GO" id="GO:0017080">
    <property type="term" value="F:sodium channel regulator activity"/>
    <property type="evidence" value="ECO:0007669"/>
    <property type="project" value="TreeGrafter"/>
</dbReference>
<evidence type="ECO:0000313" key="3">
    <source>
        <dbReference type="EMBL" id="TRY79645.1"/>
    </source>
</evidence>
<name>A0A553PPN7_TIGCA</name>
<sequence>MAKLQYPPQGGEKRLCLTLFCTMMLSVLSAVAIIYSIVIVYIPSLDVLGSTLQGPKMCTTLELKGNLSGDEECDGWWSCEEWCLSKSGKSCSHVKAAVRELGTTVYWDGCNFNETGDGFIDHVCNTLEDIKPMNCKLYGYEKDSEGNPGLKDKCIQFNDNVISCMSGICKNVSLVYDCTYTSKLDELIEQNDGRGYCNCAMCNNKHFGPNVTKAKYPGECLPEVALCYGPDADRLNDTMKKMCSKVGCFNCRDICHEREECFDMDSRKDPTIIGTDEYGNSVLVYYECRNGYCSEIYDLVCERRCDSRMFSTLLKNSMLFIGERVIMAECSKRSTVNVSSLDEGDTRSETLMIACTNVTIDREARTMISQDCVNGTWFEDNFNGGSTNYSYLTEAYSEMRELDENKVDGISYEEDITIYNSSKMKINIEGCVNTLAKECMAFHHNYGKDGRNYTARAVYPCFYDPFDSNFVVVNFDPDHTLVLLIMFVTIPFGIMILSCSYMCGCSRFIHVADDGHMRLRCCGKYVTGIGNVPKWDPPPPRKSLMKNGPEDDPNL</sequence>
<keyword evidence="2" id="KW-0472">Membrane</keyword>
<dbReference type="PANTHER" id="PTHR12335">
    <property type="entry name" value="TIPE PROTEIN TEMPERATURE-INDUCED PARALYTIC E"/>
    <property type="match status" value="1"/>
</dbReference>
<keyword evidence="4" id="KW-1185">Reference proteome</keyword>
<dbReference type="AlphaFoldDB" id="A0A553PPN7"/>
<reference evidence="3 4" key="1">
    <citation type="journal article" date="2018" name="Nat. Ecol. Evol.">
        <title>Genomic signatures of mitonuclear coevolution across populations of Tigriopus californicus.</title>
        <authorList>
            <person name="Barreto F.S."/>
            <person name="Watson E.T."/>
            <person name="Lima T.G."/>
            <person name="Willett C.S."/>
            <person name="Edmands S."/>
            <person name="Li W."/>
            <person name="Burton R.S."/>
        </authorList>
    </citation>
    <scope>NUCLEOTIDE SEQUENCE [LARGE SCALE GENOMIC DNA]</scope>
    <source>
        <strain evidence="3 4">San Diego</strain>
    </source>
</reference>
<keyword evidence="2" id="KW-0812">Transmembrane</keyword>
<dbReference type="Proteomes" id="UP000318571">
    <property type="component" value="Chromosome 6"/>
</dbReference>
<accession>A0A553PPN7</accession>
<keyword evidence="2" id="KW-1133">Transmembrane helix</keyword>
<proteinExistence type="predicted"/>
<comment type="caution">
    <text evidence="3">The sequence shown here is derived from an EMBL/GenBank/DDBJ whole genome shotgun (WGS) entry which is preliminary data.</text>
</comment>
<dbReference type="PANTHER" id="PTHR12335:SF3">
    <property type="entry name" value="IP11896P"/>
    <property type="match status" value="1"/>
</dbReference>
<evidence type="ECO:0000256" key="2">
    <source>
        <dbReference type="SAM" id="Phobius"/>
    </source>
</evidence>
<organism evidence="3 4">
    <name type="scientific">Tigriopus californicus</name>
    <name type="common">Marine copepod</name>
    <dbReference type="NCBI Taxonomy" id="6832"/>
    <lineage>
        <taxon>Eukaryota</taxon>
        <taxon>Metazoa</taxon>
        <taxon>Ecdysozoa</taxon>
        <taxon>Arthropoda</taxon>
        <taxon>Crustacea</taxon>
        <taxon>Multicrustacea</taxon>
        <taxon>Hexanauplia</taxon>
        <taxon>Copepoda</taxon>
        <taxon>Harpacticoida</taxon>
        <taxon>Harpacticidae</taxon>
        <taxon>Tigriopus</taxon>
    </lineage>
</organism>
<dbReference type="OMA" id="CVNGTWF"/>
<feature type="transmembrane region" description="Helical" evidence="2">
    <location>
        <begin position="481"/>
        <end position="503"/>
    </location>
</feature>
<dbReference type="GO" id="GO:0005886">
    <property type="term" value="C:plasma membrane"/>
    <property type="evidence" value="ECO:0007669"/>
    <property type="project" value="TreeGrafter"/>
</dbReference>
<dbReference type="EMBL" id="VCGU01000002">
    <property type="protein sequence ID" value="TRY79645.1"/>
    <property type="molecule type" value="Genomic_DNA"/>
</dbReference>
<feature type="region of interest" description="Disordered" evidence="1">
    <location>
        <begin position="533"/>
        <end position="555"/>
    </location>
</feature>
<evidence type="ECO:0000313" key="4">
    <source>
        <dbReference type="Proteomes" id="UP000318571"/>
    </source>
</evidence>
<evidence type="ECO:0000256" key="1">
    <source>
        <dbReference type="SAM" id="MobiDB-lite"/>
    </source>
</evidence>
<protein>
    <submittedName>
        <fullName evidence="3">Uncharacterized protein</fullName>
    </submittedName>
</protein>
<dbReference type="OrthoDB" id="6349518at2759"/>